<name>A0AAW1LWJ1_POPJA</name>
<dbReference type="Proteomes" id="UP001458880">
    <property type="component" value="Unassembled WGS sequence"/>
</dbReference>
<dbReference type="AlphaFoldDB" id="A0AAW1LWJ1"/>
<feature type="signal peptide" evidence="3">
    <location>
        <begin position="1"/>
        <end position="33"/>
    </location>
</feature>
<dbReference type="EMBL" id="JASPKY010000088">
    <property type="protein sequence ID" value="KAK9738321.1"/>
    <property type="molecule type" value="Genomic_DNA"/>
</dbReference>
<gene>
    <name evidence="4" type="ORF">QE152_g9937</name>
</gene>
<feature type="region of interest" description="Disordered" evidence="1">
    <location>
        <begin position="602"/>
        <end position="670"/>
    </location>
</feature>
<evidence type="ECO:0000313" key="5">
    <source>
        <dbReference type="Proteomes" id="UP001458880"/>
    </source>
</evidence>
<evidence type="ECO:0000256" key="3">
    <source>
        <dbReference type="SAM" id="SignalP"/>
    </source>
</evidence>
<accession>A0AAW1LWJ1</accession>
<dbReference type="InterPro" id="IPR024606">
    <property type="entry name" value="KIAA1549"/>
</dbReference>
<dbReference type="Pfam" id="PF12877">
    <property type="entry name" value="KIAA1549"/>
    <property type="match status" value="1"/>
</dbReference>
<keyword evidence="2" id="KW-1133">Transmembrane helix</keyword>
<evidence type="ECO:0000313" key="4">
    <source>
        <dbReference type="EMBL" id="KAK9738321.1"/>
    </source>
</evidence>
<feature type="region of interest" description="Disordered" evidence="1">
    <location>
        <begin position="418"/>
        <end position="447"/>
    </location>
</feature>
<feature type="chain" id="PRO_5043329378" evidence="3">
    <location>
        <begin position="34"/>
        <end position="734"/>
    </location>
</feature>
<sequence length="734" mass="81580">MPWERFRAENNTSSVARLLCCYFLIWCFSSCCGEEDGDNSDTKDAKIRDDINVDKLATLMHGAELVFLESDYQARRSYKLEDFFWTGSGDGPSEEHEDKTSTIYETKIILSTVYVGTPSSEAVNRTIKPITNCVLNCTPAFPPDGEINPTSVYNVDYDNSTDDDGLDAGRQYWLLTVLKSDGKDPVLIDLRNSLAKLYRRAFQRQQERHLGIEKRAKRQAKNSEKTVKVYIHNVAKSPINGDKKIEVLYHVAVSGQPVPASTAAEDMRLVSDEEVIEEIGYPFLIKAEPYLKPSEPQSLASSKNTWLFIGSSLAALFILLLAVAFLSLCITKKKKKANLGTENRRQIFEPRPQKDNDAFIPDKTTYRKQYKEFIDDESPTYINFRAQTSNETLRSVDISRLSQSSFASTTVSSSSLDISPLMRAKKQRSPPRKALRPKGATNKTVPLNVRHYPTHMADSDTSSDGTRKTSPDGLLLDMDGSVVSPKSYLSMPSVKSFPRGNIPESLNKVLEPVSVLHLDMLDDIIESQAHPDDRKVVLLRHGSMGTVEDPGVIGPVVWNMHRERLQHGVSVDEGIDDIKVGSNVARMRKRFHELLDDTFSLFGSRRDSPIDETRPTPSEVKSHSAVNSRSSDDVQPSIKPRPKTSDPRRPPSLTHHTEQPRGAWDSKAPSPLIRPLSAGVLNRPVNPIAGIDVLHINAEGSFAPNDPAVPLIAAIKNEIGKCSLPGSTTDLIGD</sequence>
<evidence type="ECO:0000256" key="2">
    <source>
        <dbReference type="SAM" id="Phobius"/>
    </source>
</evidence>
<keyword evidence="5" id="KW-1185">Reference proteome</keyword>
<feature type="transmembrane region" description="Helical" evidence="2">
    <location>
        <begin position="306"/>
        <end position="330"/>
    </location>
</feature>
<proteinExistence type="predicted"/>
<keyword evidence="3" id="KW-0732">Signal</keyword>
<organism evidence="4 5">
    <name type="scientific">Popillia japonica</name>
    <name type="common">Japanese beetle</name>
    <dbReference type="NCBI Taxonomy" id="7064"/>
    <lineage>
        <taxon>Eukaryota</taxon>
        <taxon>Metazoa</taxon>
        <taxon>Ecdysozoa</taxon>
        <taxon>Arthropoda</taxon>
        <taxon>Hexapoda</taxon>
        <taxon>Insecta</taxon>
        <taxon>Pterygota</taxon>
        <taxon>Neoptera</taxon>
        <taxon>Endopterygota</taxon>
        <taxon>Coleoptera</taxon>
        <taxon>Polyphaga</taxon>
        <taxon>Scarabaeiformia</taxon>
        <taxon>Scarabaeidae</taxon>
        <taxon>Rutelinae</taxon>
        <taxon>Popillia</taxon>
    </lineage>
</organism>
<feature type="compositionally biased region" description="Basic and acidic residues" evidence="1">
    <location>
        <begin position="604"/>
        <end position="614"/>
    </location>
</feature>
<protein>
    <submittedName>
        <fullName evidence="4">Uncharacterized protein</fullName>
    </submittedName>
</protein>
<feature type="compositionally biased region" description="Basic and acidic residues" evidence="1">
    <location>
        <begin position="643"/>
        <end position="659"/>
    </location>
</feature>
<keyword evidence="2" id="KW-0812">Transmembrane</keyword>
<keyword evidence="2" id="KW-0472">Membrane</keyword>
<reference evidence="4 5" key="1">
    <citation type="journal article" date="2024" name="BMC Genomics">
        <title>De novo assembly and annotation of Popillia japonica's genome with initial clues to its potential as an invasive pest.</title>
        <authorList>
            <person name="Cucini C."/>
            <person name="Boschi S."/>
            <person name="Funari R."/>
            <person name="Cardaioli E."/>
            <person name="Iannotti N."/>
            <person name="Marturano G."/>
            <person name="Paoli F."/>
            <person name="Bruttini M."/>
            <person name="Carapelli A."/>
            <person name="Frati F."/>
            <person name="Nardi F."/>
        </authorList>
    </citation>
    <scope>NUCLEOTIDE SEQUENCE [LARGE SCALE GENOMIC DNA]</scope>
    <source>
        <strain evidence="4">DMR45628</strain>
    </source>
</reference>
<comment type="caution">
    <text evidence="4">The sequence shown here is derived from an EMBL/GenBank/DDBJ whole genome shotgun (WGS) entry which is preliminary data.</text>
</comment>
<feature type="compositionally biased region" description="Basic residues" evidence="1">
    <location>
        <begin position="423"/>
        <end position="436"/>
    </location>
</feature>
<evidence type="ECO:0000256" key="1">
    <source>
        <dbReference type="SAM" id="MobiDB-lite"/>
    </source>
</evidence>